<reference evidence="5" key="1">
    <citation type="journal article" date="2020" name="bioRxiv">
        <title>Chromosome-level reference genome of the European wasp spider Argiope bruennichi: a resource for studies on range expansion and evolutionary adaptation.</title>
        <authorList>
            <person name="Sheffer M.M."/>
            <person name="Hoppe A."/>
            <person name="Krehenwinkel H."/>
            <person name="Uhl G."/>
            <person name="Kuss A.W."/>
            <person name="Jensen L."/>
            <person name="Jensen C."/>
            <person name="Gillespie R.G."/>
            <person name="Hoff K.J."/>
            <person name="Prost S."/>
        </authorList>
    </citation>
    <scope>NUCLEOTIDE SEQUENCE</scope>
</reference>
<dbReference type="InterPro" id="IPR002172">
    <property type="entry name" value="LDrepeatLR_classA_rpt"/>
</dbReference>
<comment type="caution">
    <text evidence="5">The sequence shown here is derived from an EMBL/GenBank/DDBJ whole genome shotgun (WGS) entry which is preliminary data.</text>
</comment>
<gene>
    <name evidence="5" type="ORF">HNY73_010930</name>
</gene>
<sequence length="415" mass="46697">MIGKEKGWWRMDNWRKGSEGMTTADPDRSASEKVVESAGLCLPVLFSLLFTEITFADQRFDIVETKFIEDVCPYNDTLELFLSATGMRSALRLKNMMTKGYSNCTIVIYSALTGVIVNLDAGPYRPDAVYEGCKDYIQLVPGYNKTRNYNDKATSLVSDGNKIVFRFLKTYNGDYLERSCIILTTAYRRGNGRCSDNEFMCGSGECIWKEFQCDGQLNCPDGSDEFGPRSRICSIQVSKMPLTLHPADIKWKLTVPTTEAIEVELENTFNVAIIIAVACAFVIFFFGIIRFITRSMCRKKDNDDADSDSREQNGDNNNQNSHNHNPPRRPYATFATISVIRQRPDYRPQNGYSPPPPSYGSLIEQSCDVDPPEYSTVVIPKEEGDIPKEEDALLENEDQGMKNAAIPDPPPPYVP</sequence>
<keyword evidence="4" id="KW-0472">Membrane</keyword>
<feature type="compositionally biased region" description="Low complexity" evidence="3">
    <location>
        <begin position="314"/>
        <end position="324"/>
    </location>
</feature>
<dbReference type="SUPFAM" id="SSF57424">
    <property type="entry name" value="LDL receptor-like module"/>
    <property type="match status" value="1"/>
</dbReference>
<dbReference type="Pfam" id="PF00057">
    <property type="entry name" value="Ldl_recept_a"/>
    <property type="match status" value="1"/>
</dbReference>
<keyword evidence="1 2" id="KW-1015">Disulfide bond</keyword>
<evidence type="ECO:0000256" key="2">
    <source>
        <dbReference type="PROSITE-ProRule" id="PRU00124"/>
    </source>
</evidence>
<dbReference type="InterPro" id="IPR042333">
    <property type="entry name" value="LRAD2/Mig-13-like"/>
</dbReference>
<protein>
    <submittedName>
        <fullName evidence="5">Uncharacterized protein</fullName>
    </submittedName>
</protein>
<feature type="region of interest" description="Disordered" evidence="3">
    <location>
        <begin position="379"/>
        <end position="415"/>
    </location>
</feature>
<dbReference type="CDD" id="cd00112">
    <property type="entry name" value="LDLa"/>
    <property type="match status" value="1"/>
</dbReference>
<dbReference type="PANTHER" id="PTHR24652">
    <property type="entry name" value="LOW-DENSITY LIPOPROTEIN RECEPTOR CLASS A DOMAIN-CONTAINING PROTEIN 2"/>
    <property type="match status" value="1"/>
</dbReference>
<keyword evidence="6" id="KW-1185">Reference proteome</keyword>
<evidence type="ECO:0000313" key="5">
    <source>
        <dbReference type="EMBL" id="KAF8785385.1"/>
    </source>
</evidence>
<evidence type="ECO:0000256" key="3">
    <source>
        <dbReference type="SAM" id="MobiDB-lite"/>
    </source>
</evidence>
<dbReference type="AlphaFoldDB" id="A0A8T0F538"/>
<evidence type="ECO:0000256" key="4">
    <source>
        <dbReference type="SAM" id="Phobius"/>
    </source>
</evidence>
<keyword evidence="4" id="KW-1133">Transmembrane helix</keyword>
<feature type="disulfide bond" evidence="2">
    <location>
        <begin position="201"/>
        <end position="219"/>
    </location>
</feature>
<dbReference type="InterPro" id="IPR036055">
    <property type="entry name" value="LDL_receptor-like_sf"/>
</dbReference>
<evidence type="ECO:0000313" key="6">
    <source>
        <dbReference type="Proteomes" id="UP000807504"/>
    </source>
</evidence>
<feature type="compositionally biased region" description="Basic and acidic residues" evidence="3">
    <location>
        <begin position="380"/>
        <end position="391"/>
    </location>
</feature>
<feature type="compositionally biased region" description="Basic and acidic residues" evidence="3">
    <location>
        <begin position="300"/>
        <end position="313"/>
    </location>
</feature>
<dbReference type="PROSITE" id="PS50068">
    <property type="entry name" value="LDLRA_2"/>
    <property type="match status" value="1"/>
</dbReference>
<proteinExistence type="predicted"/>
<dbReference type="Gene3D" id="4.10.400.10">
    <property type="entry name" value="Low-density Lipoprotein Receptor"/>
    <property type="match status" value="1"/>
</dbReference>
<accession>A0A8T0F538</accession>
<name>A0A8T0F538_ARGBR</name>
<feature type="disulfide bond" evidence="2">
    <location>
        <begin position="194"/>
        <end position="206"/>
    </location>
</feature>
<dbReference type="EMBL" id="JABXBU010000030">
    <property type="protein sequence ID" value="KAF8785385.1"/>
    <property type="molecule type" value="Genomic_DNA"/>
</dbReference>
<comment type="caution">
    <text evidence="2">Lacks conserved residue(s) required for the propagation of feature annotation.</text>
</comment>
<dbReference type="Proteomes" id="UP000807504">
    <property type="component" value="Unassembled WGS sequence"/>
</dbReference>
<evidence type="ECO:0000256" key="1">
    <source>
        <dbReference type="ARBA" id="ARBA00023157"/>
    </source>
</evidence>
<reference evidence="5" key="2">
    <citation type="submission" date="2020-06" db="EMBL/GenBank/DDBJ databases">
        <authorList>
            <person name="Sheffer M."/>
        </authorList>
    </citation>
    <scope>NUCLEOTIDE SEQUENCE</scope>
</reference>
<organism evidence="5 6">
    <name type="scientific">Argiope bruennichi</name>
    <name type="common">Wasp spider</name>
    <name type="synonym">Aranea bruennichi</name>
    <dbReference type="NCBI Taxonomy" id="94029"/>
    <lineage>
        <taxon>Eukaryota</taxon>
        <taxon>Metazoa</taxon>
        <taxon>Ecdysozoa</taxon>
        <taxon>Arthropoda</taxon>
        <taxon>Chelicerata</taxon>
        <taxon>Arachnida</taxon>
        <taxon>Araneae</taxon>
        <taxon>Araneomorphae</taxon>
        <taxon>Entelegynae</taxon>
        <taxon>Araneoidea</taxon>
        <taxon>Araneidae</taxon>
        <taxon>Argiope</taxon>
    </lineage>
</organism>
<dbReference type="SMART" id="SM00192">
    <property type="entry name" value="LDLa"/>
    <property type="match status" value="1"/>
</dbReference>
<feature type="region of interest" description="Disordered" evidence="3">
    <location>
        <begin position="300"/>
        <end position="331"/>
    </location>
</feature>
<feature type="transmembrane region" description="Helical" evidence="4">
    <location>
        <begin position="271"/>
        <end position="292"/>
    </location>
</feature>
<keyword evidence="4" id="KW-0812">Transmembrane</keyword>